<name>A0A0C2SBM5_AMAMK</name>
<dbReference type="AlphaFoldDB" id="A0A0C2SBM5"/>
<organism evidence="1 2">
    <name type="scientific">Amanita muscaria (strain Koide BX008)</name>
    <dbReference type="NCBI Taxonomy" id="946122"/>
    <lineage>
        <taxon>Eukaryota</taxon>
        <taxon>Fungi</taxon>
        <taxon>Dikarya</taxon>
        <taxon>Basidiomycota</taxon>
        <taxon>Agaricomycotina</taxon>
        <taxon>Agaricomycetes</taxon>
        <taxon>Agaricomycetidae</taxon>
        <taxon>Agaricales</taxon>
        <taxon>Pluteineae</taxon>
        <taxon>Amanitaceae</taxon>
        <taxon>Amanita</taxon>
    </lineage>
</organism>
<keyword evidence="2" id="KW-1185">Reference proteome</keyword>
<evidence type="ECO:0000313" key="1">
    <source>
        <dbReference type="EMBL" id="KIL60260.1"/>
    </source>
</evidence>
<gene>
    <name evidence="1" type="ORF">M378DRAFT_168272</name>
</gene>
<dbReference type="Proteomes" id="UP000054549">
    <property type="component" value="Unassembled WGS sequence"/>
</dbReference>
<reference evidence="1 2" key="1">
    <citation type="submission" date="2014-04" db="EMBL/GenBank/DDBJ databases">
        <title>Evolutionary Origins and Diversification of the Mycorrhizal Mutualists.</title>
        <authorList>
            <consortium name="DOE Joint Genome Institute"/>
            <consortium name="Mycorrhizal Genomics Consortium"/>
            <person name="Kohler A."/>
            <person name="Kuo A."/>
            <person name="Nagy L.G."/>
            <person name="Floudas D."/>
            <person name="Copeland A."/>
            <person name="Barry K.W."/>
            <person name="Cichocki N."/>
            <person name="Veneault-Fourrey C."/>
            <person name="LaButti K."/>
            <person name="Lindquist E.A."/>
            <person name="Lipzen A."/>
            <person name="Lundell T."/>
            <person name="Morin E."/>
            <person name="Murat C."/>
            <person name="Riley R."/>
            <person name="Ohm R."/>
            <person name="Sun H."/>
            <person name="Tunlid A."/>
            <person name="Henrissat B."/>
            <person name="Grigoriev I.V."/>
            <person name="Hibbett D.S."/>
            <person name="Martin F."/>
        </authorList>
    </citation>
    <scope>NUCLEOTIDE SEQUENCE [LARGE SCALE GENOMIC DNA]</scope>
    <source>
        <strain evidence="1 2">Koide BX008</strain>
    </source>
</reference>
<dbReference type="EMBL" id="KN818301">
    <property type="protein sequence ID" value="KIL60260.1"/>
    <property type="molecule type" value="Genomic_DNA"/>
</dbReference>
<proteinExistence type="predicted"/>
<protein>
    <submittedName>
        <fullName evidence="1">Uncharacterized protein</fullName>
    </submittedName>
</protein>
<dbReference type="InParanoid" id="A0A0C2SBM5"/>
<evidence type="ECO:0000313" key="2">
    <source>
        <dbReference type="Proteomes" id="UP000054549"/>
    </source>
</evidence>
<dbReference type="OrthoDB" id="3014170at2759"/>
<accession>A0A0C2SBM5</accession>
<dbReference type="HOGENOM" id="CLU_3086764_0_0_1"/>
<sequence length="52" mass="5908">MKHLPLGTAKEFEKRVAPMLRMKSGLLLRWKSPSTPEMQAILDDVFGEGKHT</sequence>